<keyword evidence="1" id="KW-0812">Transmembrane</keyword>
<accession>A0ABS5QSP0</accession>
<evidence type="ECO:0000313" key="3">
    <source>
        <dbReference type="Proteomes" id="UP000735205"/>
    </source>
</evidence>
<keyword evidence="1" id="KW-1133">Transmembrane helix</keyword>
<comment type="caution">
    <text evidence="2">The sequence shown here is derived from an EMBL/GenBank/DDBJ whole genome shotgun (WGS) entry which is preliminary data.</text>
</comment>
<dbReference type="RefSeq" id="WP_213792760.1">
    <property type="nucleotide sequence ID" value="NZ_JAAMFJ010000001.1"/>
</dbReference>
<sequence length="98" mass="11215">MIWRFLYRMLPGLSFMDLAGIPNWYAFYLIEGAAFYRSDILVCFALALLVAAVVAFVRMGQNGLDILHFTHLFWRISSLFAMVLVLITILAALFIHVL</sequence>
<feature type="transmembrane region" description="Helical" evidence="1">
    <location>
        <begin position="40"/>
        <end position="60"/>
    </location>
</feature>
<feature type="transmembrane region" description="Helical" evidence="1">
    <location>
        <begin position="6"/>
        <end position="28"/>
    </location>
</feature>
<protein>
    <submittedName>
        <fullName evidence="2">Uncharacterized protein</fullName>
    </submittedName>
</protein>
<reference evidence="2 3" key="1">
    <citation type="submission" date="2020-02" db="EMBL/GenBank/DDBJ databases">
        <title>Fructobacillus sp. isolated from paper mulberry of Taiwan.</title>
        <authorList>
            <person name="Lin S.-T."/>
        </authorList>
    </citation>
    <scope>NUCLEOTIDE SEQUENCE [LARGE SCALE GENOMIC DNA]</scope>
    <source>
        <strain evidence="2 3">M1-21</strain>
    </source>
</reference>
<dbReference type="EMBL" id="JAAMFJ010000001">
    <property type="protein sequence ID" value="MBS9336216.1"/>
    <property type="molecule type" value="Genomic_DNA"/>
</dbReference>
<keyword evidence="1" id="KW-0472">Membrane</keyword>
<feature type="transmembrane region" description="Helical" evidence="1">
    <location>
        <begin position="72"/>
        <end position="95"/>
    </location>
</feature>
<gene>
    <name evidence="2" type="ORF">G6R28_03090</name>
</gene>
<evidence type="ECO:0000256" key="1">
    <source>
        <dbReference type="SAM" id="Phobius"/>
    </source>
</evidence>
<proteinExistence type="predicted"/>
<name>A0ABS5QSP0_9LACO</name>
<dbReference type="Proteomes" id="UP000735205">
    <property type="component" value="Unassembled WGS sequence"/>
</dbReference>
<evidence type="ECO:0000313" key="2">
    <source>
        <dbReference type="EMBL" id="MBS9336216.1"/>
    </source>
</evidence>
<organism evidence="2 3">
    <name type="scientific">Fructobacillus papyrifericola</name>
    <dbReference type="NCBI Taxonomy" id="2713172"/>
    <lineage>
        <taxon>Bacteria</taxon>
        <taxon>Bacillati</taxon>
        <taxon>Bacillota</taxon>
        <taxon>Bacilli</taxon>
        <taxon>Lactobacillales</taxon>
        <taxon>Lactobacillaceae</taxon>
        <taxon>Fructobacillus</taxon>
    </lineage>
</organism>
<keyword evidence="3" id="KW-1185">Reference proteome</keyword>